<dbReference type="InterPro" id="IPR003477">
    <property type="entry name" value="PemK-like"/>
</dbReference>
<proteinExistence type="inferred from homology"/>
<name>A0A917HKS4_9BACL</name>
<evidence type="ECO:0000313" key="4">
    <source>
        <dbReference type="EMBL" id="GGG81385.1"/>
    </source>
</evidence>
<dbReference type="AlphaFoldDB" id="A0A917HKS4"/>
<dbReference type="SUPFAM" id="SSF50118">
    <property type="entry name" value="Cell growth inhibitor/plasmid maintenance toxic component"/>
    <property type="match status" value="1"/>
</dbReference>
<comment type="function">
    <text evidence="3">Toxic component of a type II toxin-antitoxin (TA) system.</text>
</comment>
<dbReference type="Proteomes" id="UP000600247">
    <property type="component" value="Unassembled WGS sequence"/>
</dbReference>
<organism evidence="4 5">
    <name type="scientific">Paenibacillus radicis</name>
    <name type="common">ex Gao et al. 2016</name>
    <dbReference type="NCBI Taxonomy" id="1737354"/>
    <lineage>
        <taxon>Bacteria</taxon>
        <taxon>Bacillati</taxon>
        <taxon>Bacillota</taxon>
        <taxon>Bacilli</taxon>
        <taxon>Bacillales</taxon>
        <taxon>Paenibacillaceae</taxon>
        <taxon>Paenibacillus</taxon>
    </lineage>
</organism>
<evidence type="ECO:0000313" key="5">
    <source>
        <dbReference type="Proteomes" id="UP000600247"/>
    </source>
</evidence>
<dbReference type="GO" id="GO:0016075">
    <property type="term" value="P:rRNA catabolic process"/>
    <property type="evidence" value="ECO:0007669"/>
    <property type="project" value="TreeGrafter"/>
</dbReference>
<keyword evidence="3" id="KW-0540">Nuclease</keyword>
<comment type="caution">
    <text evidence="4">The sequence shown here is derived from an EMBL/GenBank/DDBJ whole genome shotgun (WGS) entry which is preliminary data.</text>
</comment>
<dbReference type="PANTHER" id="PTHR33988">
    <property type="entry name" value="ENDORIBONUCLEASE MAZF-RELATED"/>
    <property type="match status" value="1"/>
</dbReference>
<evidence type="ECO:0000256" key="3">
    <source>
        <dbReference type="PIRNR" id="PIRNR033490"/>
    </source>
</evidence>
<dbReference type="Pfam" id="PF02452">
    <property type="entry name" value="PemK_toxin"/>
    <property type="match status" value="1"/>
</dbReference>
<dbReference type="PIRSF" id="PIRSF033490">
    <property type="entry name" value="MazF"/>
    <property type="match status" value="1"/>
</dbReference>
<gene>
    <name evidence="4" type="primary">ndoA</name>
    <name evidence="4" type="ORF">GCM10010918_43280</name>
</gene>
<sequence>MIVKRGDVFFADLSPVVGSEQGGVRPVLIIQNDIGNRFSPTVIVAAITAQIQKAKLPTHVEMDAAAHGFDRDSVVLLEQIRTIDKQRLTDKITHLDDETMRKVDDALLISVGLIDF</sequence>
<dbReference type="GO" id="GO:0004521">
    <property type="term" value="F:RNA endonuclease activity"/>
    <property type="evidence" value="ECO:0007669"/>
    <property type="project" value="TreeGrafter"/>
</dbReference>
<evidence type="ECO:0000256" key="2">
    <source>
        <dbReference type="ARBA" id="ARBA00022649"/>
    </source>
</evidence>
<dbReference type="PANTHER" id="PTHR33988:SF2">
    <property type="entry name" value="ENDORIBONUCLEASE MAZF"/>
    <property type="match status" value="1"/>
</dbReference>
<dbReference type="GO" id="GO:0003677">
    <property type="term" value="F:DNA binding"/>
    <property type="evidence" value="ECO:0007669"/>
    <property type="project" value="InterPro"/>
</dbReference>
<protein>
    <recommendedName>
        <fullName evidence="3">mRNA interferase</fullName>
        <ecNumber evidence="3">3.1.-.-</ecNumber>
    </recommendedName>
</protein>
<dbReference type="RefSeq" id="WP_188891295.1">
    <property type="nucleotide sequence ID" value="NZ_BMHY01000010.1"/>
</dbReference>
<keyword evidence="5" id="KW-1185">Reference proteome</keyword>
<dbReference type="EMBL" id="BMHY01000010">
    <property type="protein sequence ID" value="GGG81385.1"/>
    <property type="molecule type" value="Genomic_DNA"/>
</dbReference>
<dbReference type="GO" id="GO:0006402">
    <property type="term" value="P:mRNA catabolic process"/>
    <property type="evidence" value="ECO:0007669"/>
    <property type="project" value="TreeGrafter"/>
</dbReference>
<dbReference type="Gene3D" id="2.30.30.110">
    <property type="match status" value="1"/>
</dbReference>
<reference evidence="4 5" key="1">
    <citation type="journal article" date="2014" name="Int. J. Syst. Evol. Microbiol.">
        <title>Complete genome sequence of Corynebacterium casei LMG S-19264T (=DSM 44701T), isolated from a smear-ripened cheese.</title>
        <authorList>
            <consortium name="US DOE Joint Genome Institute (JGI-PGF)"/>
            <person name="Walter F."/>
            <person name="Albersmeier A."/>
            <person name="Kalinowski J."/>
            <person name="Ruckert C."/>
        </authorList>
    </citation>
    <scope>NUCLEOTIDE SEQUENCE [LARGE SCALE GENOMIC DNA]</scope>
    <source>
        <strain evidence="4 5">CGMCC 1.15286</strain>
    </source>
</reference>
<keyword evidence="2" id="KW-1277">Toxin-antitoxin system</keyword>
<evidence type="ECO:0000256" key="1">
    <source>
        <dbReference type="ARBA" id="ARBA00007521"/>
    </source>
</evidence>
<comment type="similarity">
    <text evidence="1 3">Belongs to the PemK/MazF family.</text>
</comment>
<dbReference type="InterPro" id="IPR011067">
    <property type="entry name" value="Plasmid_toxin/cell-grow_inhib"/>
</dbReference>
<accession>A0A917HKS4</accession>
<keyword evidence="3" id="KW-0255">Endonuclease</keyword>
<dbReference type="EC" id="3.1.-.-" evidence="3"/>
<dbReference type="GO" id="GO:0016787">
    <property type="term" value="F:hydrolase activity"/>
    <property type="evidence" value="ECO:0007669"/>
    <property type="project" value="UniProtKB-KW"/>
</dbReference>
<keyword evidence="3" id="KW-0378">Hydrolase</keyword>